<name>A0AAN8KBF4_9TELE</name>
<keyword evidence="2 10" id="KW-0812">Transmembrane</keyword>
<evidence type="ECO:0000256" key="10">
    <source>
        <dbReference type="SAM" id="Phobius"/>
    </source>
</evidence>
<dbReference type="Pfam" id="PF07686">
    <property type="entry name" value="V-set"/>
    <property type="match status" value="1"/>
</dbReference>
<dbReference type="InterPro" id="IPR000920">
    <property type="entry name" value="Myelin_P0-rel"/>
</dbReference>
<dbReference type="Gene3D" id="2.60.40.10">
    <property type="entry name" value="Immunoglobulins"/>
    <property type="match status" value="1"/>
</dbReference>
<evidence type="ECO:0000256" key="7">
    <source>
        <dbReference type="ARBA" id="ARBA00023180"/>
    </source>
</evidence>
<feature type="region of interest" description="Disordered" evidence="9">
    <location>
        <begin position="135"/>
        <end position="172"/>
    </location>
</feature>
<keyword evidence="7" id="KW-0325">Glycoprotein</keyword>
<evidence type="ECO:0000259" key="11">
    <source>
        <dbReference type="PROSITE" id="PS50835"/>
    </source>
</evidence>
<feature type="non-terminal residue" evidence="12">
    <location>
        <position position="1"/>
    </location>
</feature>
<evidence type="ECO:0000313" key="13">
    <source>
        <dbReference type="Proteomes" id="UP001356427"/>
    </source>
</evidence>
<keyword evidence="8" id="KW-0393">Immunoglobulin domain</keyword>
<evidence type="ECO:0000256" key="1">
    <source>
        <dbReference type="ARBA" id="ARBA00004479"/>
    </source>
</evidence>
<dbReference type="PANTHER" id="PTHR13869">
    <property type="entry name" value="MYELIN P0 RELATED"/>
    <property type="match status" value="1"/>
</dbReference>
<evidence type="ECO:0000256" key="9">
    <source>
        <dbReference type="SAM" id="MobiDB-lite"/>
    </source>
</evidence>
<keyword evidence="5 10" id="KW-0472">Membrane</keyword>
<evidence type="ECO:0000313" key="12">
    <source>
        <dbReference type="EMBL" id="KAK6291789.1"/>
    </source>
</evidence>
<dbReference type="InterPro" id="IPR007110">
    <property type="entry name" value="Ig-like_dom"/>
</dbReference>
<dbReference type="InterPro" id="IPR013783">
    <property type="entry name" value="Ig-like_fold"/>
</dbReference>
<dbReference type="InterPro" id="IPR013106">
    <property type="entry name" value="Ig_V-set"/>
</dbReference>
<sequence length="172" mass="19015">PDSEVHVYWEKDGRTVLNVTAGNITYGPGFENRVSVSKDAYRLGDMSLTINNLQLSDQGLYQCSYRPDKQTKGYPDSVTLTVTTRENCSEDTGTRSPWIKVVVLVFAVGGCVCFLAGRVWPQWSRMNCSGFISGHTPRGSPQPVASKESQESSDGHSDERVTMCPEREKETG</sequence>
<keyword evidence="13" id="KW-1185">Reference proteome</keyword>
<organism evidence="12 13">
    <name type="scientific">Coregonus suidteri</name>
    <dbReference type="NCBI Taxonomy" id="861788"/>
    <lineage>
        <taxon>Eukaryota</taxon>
        <taxon>Metazoa</taxon>
        <taxon>Chordata</taxon>
        <taxon>Craniata</taxon>
        <taxon>Vertebrata</taxon>
        <taxon>Euteleostomi</taxon>
        <taxon>Actinopterygii</taxon>
        <taxon>Neopterygii</taxon>
        <taxon>Teleostei</taxon>
        <taxon>Protacanthopterygii</taxon>
        <taxon>Salmoniformes</taxon>
        <taxon>Salmonidae</taxon>
        <taxon>Coregoninae</taxon>
        <taxon>Coregonus</taxon>
    </lineage>
</organism>
<evidence type="ECO:0000256" key="4">
    <source>
        <dbReference type="ARBA" id="ARBA00022989"/>
    </source>
</evidence>
<dbReference type="GO" id="GO:0016020">
    <property type="term" value="C:membrane"/>
    <property type="evidence" value="ECO:0007669"/>
    <property type="project" value="UniProtKB-SubCell"/>
</dbReference>
<dbReference type="AlphaFoldDB" id="A0AAN8KBF4"/>
<dbReference type="SUPFAM" id="SSF48726">
    <property type="entry name" value="Immunoglobulin"/>
    <property type="match status" value="1"/>
</dbReference>
<evidence type="ECO:0000256" key="3">
    <source>
        <dbReference type="ARBA" id="ARBA00022729"/>
    </source>
</evidence>
<gene>
    <name evidence="12" type="ORF">J4Q44_G00375740</name>
</gene>
<dbReference type="InterPro" id="IPR036179">
    <property type="entry name" value="Ig-like_dom_sf"/>
</dbReference>
<dbReference type="PROSITE" id="PS50835">
    <property type="entry name" value="IG_LIKE"/>
    <property type="match status" value="1"/>
</dbReference>
<feature type="compositionally biased region" description="Basic and acidic residues" evidence="9">
    <location>
        <begin position="148"/>
        <end position="172"/>
    </location>
</feature>
<protein>
    <recommendedName>
        <fullName evidence="11">Ig-like domain-containing protein</fullName>
    </recommendedName>
</protein>
<dbReference type="PANTHER" id="PTHR13869:SF24">
    <property type="entry name" value="BASEMENT MEMBRANE-SPECIFIC HEPARAN SULFATE PROTEOGLYCAN CORE PROTEIN-LIKE"/>
    <property type="match status" value="1"/>
</dbReference>
<feature type="non-terminal residue" evidence="12">
    <location>
        <position position="172"/>
    </location>
</feature>
<evidence type="ECO:0000256" key="6">
    <source>
        <dbReference type="ARBA" id="ARBA00023157"/>
    </source>
</evidence>
<keyword evidence="3" id="KW-0732">Signal</keyword>
<keyword evidence="6" id="KW-1015">Disulfide bond</keyword>
<feature type="transmembrane region" description="Helical" evidence="10">
    <location>
        <begin position="98"/>
        <end position="117"/>
    </location>
</feature>
<dbReference type="Proteomes" id="UP001356427">
    <property type="component" value="Unassembled WGS sequence"/>
</dbReference>
<keyword evidence="4 10" id="KW-1133">Transmembrane helix</keyword>
<reference evidence="12 13" key="1">
    <citation type="submission" date="2021-04" db="EMBL/GenBank/DDBJ databases">
        <authorList>
            <person name="De Guttry C."/>
            <person name="Zahm M."/>
            <person name="Klopp C."/>
            <person name="Cabau C."/>
            <person name="Louis A."/>
            <person name="Berthelot C."/>
            <person name="Parey E."/>
            <person name="Roest Crollius H."/>
            <person name="Montfort J."/>
            <person name="Robinson-Rechavi M."/>
            <person name="Bucao C."/>
            <person name="Bouchez O."/>
            <person name="Gislard M."/>
            <person name="Lluch J."/>
            <person name="Milhes M."/>
            <person name="Lampietro C."/>
            <person name="Lopez Roques C."/>
            <person name="Donnadieu C."/>
            <person name="Braasch I."/>
            <person name="Desvignes T."/>
            <person name="Postlethwait J."/>
            <person name="Bobe J."/>
            <person name="Wedekind C."/>
            <person name="Guiguen Y."/>
        </authorList>
    </citation>
    <scope>NUCLEOTIDE SEQUENCE [LARGE SCALE GENOMIC DNA]</scope>
    <source>
        <strain evidence="12">Cs_M1</strain>
        <tissue evidence="12">Blood</tissue>
    </source>
</reference>
<evidence type="ECO:0000256" key="5">
    <source>
        <dbReference type="ARBA" id="ARBA00023136"/>
    </source>
</evidence>
<dbReference type="EMBL" id="JAGTTL010000039">
    <property type="protein sequence ID" value="KAK6291789.1"/>
    <property type="molecule type" value="Genomic_DNA"/>
</dbReference>
<proteinExistence type="predicted"/>
<evidence type="ECO:0000256" key="2">
    <source>
        <dbReference type="ARBA" id="ARBA00022692"/>
    </source>
</evidence>
<evidence type="ECO:0000256" key="8">
    <source>
        <dbReference type="ARBA" id="ARBA00023319"/>
    </source>
</evidence>
<accession>A0AAN8KBF4</accession>
<comment type="subcellular location">
    <subcellularLocation>
        <location evidence="1">Membrane</location>
        <topology evidence="1">Single-pass type I membrane protein</topology>
    </subcellularLocation>
</comment>
<comment type="caution">
    <text evidence="12">The sequence shown here is derived from an EMBL/GenBank/DDBJ whole genome shotgun (WGS) entry which is preliminary data.</text>
</comment>
<feature type="domain" description="Ig-like" evidence="11">
    <location>
        <begin position="1"/>
        <end position="81"/>
    </location>
</feature>